<dbReference type="Gene3D" id="3.40.50.410">
    <property type="entry name" value="von Willebrand factor, type A domain"/>
    <property type="match status" value="1"/>
</dbReference>
<feature type="transmembrane region" description="Helical" evidence="5">
    <location>
        <begin position="40"/>
        <end position="59"/>
    </location>
</feature>
<keyword evidence="2 5" id="KW-0812">Transmembrane</keyword>
<dbReference type="PANTHER" id="PTHR22550:SF5">
    <property type="entry name" value="LEUCINE ZIPPER PROTEIN 4"/>
    <property type="match status" value="1"/>
</dbReference>
<dbReference type="Pfam" id="PF13519">
    <property type="entry name" value="VWA_2"/>
    <property type="match status" value="1"/>
</dbReference>
<evidence type="ECO:0000256" key="1">
    <source>
        <dbReference type="ARBA" id="ARBA00022475"/>
    </source>
</evidence>
<feature type="domain" description="VWFA" evidence="6">
    <location>
        <begin position="76"/>
        <end position="266"/>
    </location>
</feature>
<keyword evidence="1" id="KW-1003">Cell membrane</keyword>
<dbReference type="InterPro" id="IPR036465">
    <property type="entry name" value="vWFA_dom_sf"/>
</dbReference>
<dbReference type="AlphaFoldDB" id="A0A1F6GB50"/>
<gene>
    <name evidence="7" type="ORF">A2527_07420</name>
</gene>
<dbReference type="Proteomes" id="UP000178449">
    <property type="component" value="Unassembled WGS sequence"/>
</dbReference>
<proteinExistence type="predicted"/>
<comment type="caution">
    <text evidence="7">The sequence shown here is derived from an EMBL/GenBank/DDBJ whole genome shotgun (WGS) entry which is preliminary data.</text>
</comment>
<keyword evidence="3 5" id="KW-1133">Transmembrane helix</keyword>
<feature type="transmembrane region" description="Helical" evidence="5">
    <location>
        <begin position="6"/>
        <end position="28"/>
    </location>
</feature>
<evidence type="ECO:0000256" key="3">
    <source>
        <dbReference type="ARBA" id="ARBA00022989"/>
    </source>
</evidence>
<sequence length="313" mass="34439">MISGFSHPGWALGLGLWLGLGILGWLFFKKRPLKLKRRPAKTQLLWPLAALLLGLLALMRPQGDPQSVMAQKKGRDLVILLDLSKSMLAQDLRPNRLERAKGMISDLLGSLSGERVALIGFAGEVKLLVPLTLDYDYFSNTLAQTDPQSLHRGGTLLGEAIRVSLEMLFFDPSNHTRELLLITDGEDQESEPLEAAKEAAKLGVIVHTLGLGDPRGTLVPGAEKDGQPVLSRLDQKTLNEIARQTGGVYIPAELKRVDMAEIYRDFLSHPAEAQGQTKEAQVYTELFPWVLWPAALCLLWAVSPLQLGANRQS</sequence>
<dbReference type="SUPFAM" id="SSF53300">
    <property type="entry name" value="vWA-like"/>
    <property type="match status" value="1"/>
</dbReference>
<organism evidence="7 8">
    <name type="scientific">Candidatus Lambdaproteobacteria bacterium RIFOXYD2_FULL_50_16</name>
    <dbReference type="NCBI Taxonomy" id="1817772"/>
    <lineage>
        <taxon>Bacteria</taxon>
        <taxon>Pseudomonadati</taxon>
        <taxon>Pseudomonadota</taxon>
        <taxon>Candidatus Lambdaproteobacteria</taxon>
    </lineage>
</organism>
<dbReference type="EMBL" id="MFNE01000024">
    <property type="protein sequence ID" value="OGG95342.1"/>
    <property type="molecule type" value="Genomic_DNA"/>
</dbReference>
<dbReference type="STRING" id="1817772.A2527_07420"/>
<dbReference type="SMART" id="SM00327">
    <property type="entry name" value="VWA"/>
    <property type="match status" value="1"/>
</dbReference>
<evidence type="ECO:0000256" key="4">
    <source>
        <dbReference type="ARBA" id="ARBA00023136"/>
    </source>
</evidence>
<evidence type="ECO:0000313" key="7">
    <source>
        <dbReference type="EMBL" id="OGG95342.1"/>
    </source>
</evidence>
<name>A0A1F6GB50_9PROT</name>
<reference evidence="7 8" key="1">
    <citation type="journal article" date="2016" name="Nat. Commun.">
        <title>Thousands of microbial genomes shed light on interconnected biogeochemical processes in an aquifer system.</title>
        <authorList>
            <person name="Anantharaman K."/>
            <person name="Brown C.T."/>
            <person name="Hug L.A."/>
            <person name="Sharon I."/>
            <person name="Castelle C.J."/>
            <person name="Probst A.J."/>
            <person name="Thomas B.C."/>
            <person name="Singh A."/>
            <person name="Wilkins M.J."/>
            <person name="Karaoz U."/>
            <person name="Brodie E.L."/>
            <person name="Williams K.H."/>
            <person name="Hubbard S.S."/>
            <person name="Banfield J.F."/>
        </authorList>
    </citation>
    <scope>NUCLEOTIDE SEQUENCE [LARGE SCALE GENOMIC DNA]</scope>
</reference>
<protein>
    <recommendedName>
        <fullName evidence="6">VWFA domain-containing protein</fullName>
    </recommendedName>
</protein>
<dbReference type="InterPro" id="IPR050768">
    <property type="entry name" value="UPF0353/GerABKA_families"/>
</dbReference>
<evidence type="ECO:0000256" key="5">
    <source>
        <dbReference type="SAM" id="Phobius"/>
    </source>
</evidence>
<dbReference type="InterPro" id="IPR002035">
    <property type="entry name" value="VWF_A"/>
</dbReference>
<accession>A0A1F6GB50</accession>
<keyword evidence="4 5" id="KW-0472">Membrane</keyword>
<dbReference type="PANTHER" id="PTHR22550">
    <property type="entry name" value="SPORE GERMINATION PROTEIN"/>
    <property type="match status" value="1"/>
</dbReference>
<dbReference type="PROSITE" id="PS50234">
    <property type="entry name" value="VWFA"/>
    <property type="match status" value="1"/>
</dbReference>
<evidence type="ECO:0000256" key="2">
    <source>
        <dbReference type="ARBA" id="ARBA00022692"/>
    </source>
</evidence>
<evidence type="ECO:0000259" key="6">
    <source>
        <dbReference type="PROSITE" id="PS50234"/>
    </source>
</evidence>
<evidence type="ECO:0000313" key="8">
    <source>
        <dbReference type="Proteomes" id="UP000178449"/>
    </source>
</evidence>